<evidence type="ECO:0000256" key="4">
    <source>
        <dbReference type="PROSITE-ProRule" id="PRU00473"/>
    </source>
</evidence>
<name>A0A085ZJ35_9FLAO</name>
<dbReference type="RefSeq" id="WP_035687681.1">
    <property type="nucleotide sequence ID" value="NZ_JPRL01000001.1"/>
</dbReference>
<dbReference type="EMBL" id="JPRL01000001">
    <property type="protein sequence ID" value="KFF04449.1"/>
    <property type="molecule type" value="Genomic_DNA"/>
</dbReference>
<dbReference type="InterPro" id="IPR036737">
    <property type="entry name" value="OmpA-like_sf"/>
</dbReference>
<dbReference type="SUPFAM" id="SSF49464">
    <property type="entry name" value="Carboxypeptidase regulatory domain-like"/>
    <property type="match status" value="1"/>
</dbReference>
<dbReference type="Gene3D" id="3.30.1330.60">
    <property type="entry name" value="OmpA-like domain"/>
    <property type="match status" value="1"/>
</dbReference>
<accession>A0A085ZJ35</accession>
<dbReference type="AlphaFoldDB" id="A0A085ZJ35"/>
<sequence length="646" mass="73385">MKKIYILCLVLSFTFGFAQKTNLKQADALFKNYSYLDASKAYEECLQNIKNPSAQTLKNAADSYYFISDSRNALKWYRKLYEVQGNNLTDIYYLRYIQSMKAVMDYDEADKITKEYLNKKGDKSEINRYVEQKKQMDSLAKTRPLYTIKNLDINTSKSDFGATYFQDKVVFTSARDTTKFGDKLYSWNNQPFLNLYLAERNPADGSLFNETVFLTNVMTKYHEATATFDSSGKTIYYSTNIVKKNKLVVDENKTNNFQIIKGNIVDDNKLENPEKVFFNSDDYSVGHPSLSDDGQWLFFASDMPGGYGETDLYVVKIAGDGTMSSPQNLGPKVNTIGNDLFPFFRNGTLYFSSDGHYGWGDLDVYESKFLSDGTFSAPRNLGSPINSNKDDFSYVVDKADTYGYVSSNRAGGKGDDDIYSFVKGKPVCNQSISGIAYDRKSKLPLTDVVVMAYNSFSEVLGETRTNYEGKYAIEVPCNKIVKMIAAKPNYSSAEKTVETTGQNEGEVKDVNFELVNYDDLVVKKKGVEKVDVNPIYFDYDKFDITPKAIEELSKVVFVMKNFPNIKIKIESHTDSRGKDAYNLKLSDNRAKSTRDYILSQEIDPSRIESAIGYGETRLINKCKNGVKCTEEEHVLNRRSDFIIIQK</sequence>
<feature type="domain" description="OmpA-like" evidence="6">
    <location>
        <begin position="524"/>
        <end position="646"/>
    </location>
</feature>
<evidence type="ECO:0000256" key="5">
    <source>
        <dbReference type="SAM" id="SignalP"/>
    </source>
</evidence>
<dbReference type="eggNOG" id="COG0457">
    <property type="taxonomic scope" value="Bacteria"/>
</dbReference>
<dbReference type="PANTHER" id="PTHR30329:SF21">
    <property type="entry name" value="LIPOPROTEIN YIAD-RELATED"/>
    <property type="match status" value="1"/>
</dbReference>
<keyword evidence="7" id="KW-0282">Flagellum</keyword>
<dbReference type="PROSITE" id="PS51123">
    <property type="entry name" value="OMPA_2"/>
    <property type="match status" value="1"/>
</dbReference>
<feature type="signal peptide" evidence="5">
    <location>
        <begin position="1"/>
        <end position="18"/>
    </location>
</feature>
<dbReference type="PANTHER" id="PTHR30329">
    <property type="entry name" value="STATOR ELEMENT OF FLAGELLAR MOTOR COMPLEX"/>
    <property type="match status" value="1"/>
</dbReference>
<keyword evidence="7" id="KW-0969">Cilium</keyword>
<evidence type="ECO:0000259" key="6">
    <source>
        <dbReference type="PROSITE" id="PS51123"/>
    </source>
</evidence>
<dbReference type="SUPFAM" id="SSF48452">
    <property type="entry name" value="TPR-like"/>
    <property type="match status" value="1"/>
</dbReference>
<evidence type="ECO:0000256" key="3">
    <source>
        <dbReference type="ARBA" id="ARBA00023237"/>
    </source>
</evidence>
<keyword evidence="3" id="KW-0998">Cell outer membrane</keyword>
<dbReference type="Gene3D" id="2.60.40.1120">
    <property type="entry name" value="Carboxypeptidase-like, regulatory domain"/>
    <property type="match status" value="1"/>
</dbReference>
<dbReference type="InterPro" id="IPR008969">
    <property type="entry name" value="CarboxyPept-like_regulatory"/>
</dbReference>
<dbReference type="SUPFAM" id="SSF82171">
    <property type="entry name" value="DPP6 N-terminal domain-like"/>
    <property type="match status" value="1"/>
</dbReference>
<dbReference type="CDD" id="cd07185">
    <property type="entry name" value="OmpA_C-like"/>
    <property type="match status" value="1"/>
</dbReference>
<comment type="subcellular location">
    <subcellularLocation>
        <location evidence="1">Cell outer membrane</location>
    </subcellularLocation>
</comment>
<feature type="chain" id="PRO_5001801343" evidence="5">
    <location>
        <begin position="19"/>
        <end position="646"/>
    </location>
</feature>
<keyword evidence="5" id="KW-0732">Signal</keyword>
<dbReference type="SUPFAM" id="SSF103088">
    <property type="entry name" value="OmpA-like"/>
    <property type="match status" value="1"/>
</dbReference>
<protein>
    <submittedName>
        <fullName evidence="7">Flagellar motor protein MotB</fullName>
    </submittedName>
</protein>
<dbReference type="Proteomes" id="UP000028715">
    <property type="component" value="Unassembled WGS sequence"/>
</dbReference>
<dbReference type="Pfam" id="PF07676">
    <property type="entry name" value="PD40"/>
    <property type="match status" value="1"/>
</dbReference>
<proteinExistence type="predicted"/>
<keyword evidence="2 4" id="KW-0472">Membrane</keyword>
<dbReference type="OrthoDB" id="9809364at2"/>
<comment type="caution">
    <text evidence="7">The sequence shown here is derived from an EMBL/GenBank/DDBJ whole genome shotgun (WGS) entry which is preliminary data.</text>
</comment>
<dbReference type="InterPro" id="IPR011659">
    <property type="entry name" value="WD40"/>
</dbReference>
<dbReference type="InterPro" id="IPR050330">
    <property type="entry name" value="Bact_OuterMem_StrucFunc"/>
</dbReference>
<dbReference type="PRINTS" id="PR01021">
    <property type="entry name" value="OMPADOMAIN"/>
</dbReference>
<dbReference type="InterPro" id="IPR011990">
    <property type="entry name" value="TPR-like_helical_dom_sf"/>
</dbReference>
<gene>
    <name evidence="7" type="ORF">IW19_02405</name>
</gene>
<dbReference type="eggNOG" id="COG2885">
    <property type="taxonomic scope" value="Bacteria"/>
</dbReference>
<evidence type="ECO:0000313" key="7">
    <source>
        <dbReference type="EMBL" id="KFF04449.1"/>
    </source>
</evidence>
<dbReference type="Pfam" id="PF00691">
    <property type="entry name" value="OmpA"/>
    <property type="match status" value="1"/>
</dbReference>
<evidence type="ECO:0000313" key="8">
    <source>
        <dbReference type="Proteomes" id="UP000028715"/>
    </source>
</evidence>
<keyword evidence="7" id="KW-0966">Cell projection</keyword>
<evidence type="ECO:0000256" key="2">
    <source>
        <dbReference type="ARBA" id="ARBA00023136"/>
    </source>
</evidence>
<organism evidence="7 8">
    <name type="scientific">Flavobacterium reichenbachii</name>
    <dbReference type="NCBI Taxonomy" id="362418"/>
    <lineage>
        <taxon>Bacteria</taxon>
        <taxon>Pseudomonadati</taxon>
        <taxon>Bacteroidota</taxon>
        <taxon>Flavobacteriia</taxon>
        <taxon>Flavobacteriales</taxon>
        <taxon>Flavobacteriaceae</taxon>
        <taxon>Flavobacterium</taxon>
    </lineage>
</organism>
<keyword evidence="8" id="KW-1185">Reference proteome</keyword>
<reference evidence="7 8" key="1">
    <citation type="submission" date="2014-07" db="EMBL/GenBank/DDBJ databases">
        <title>Genome of Flavobacterium reichenbachii LMG 25512.</title>
        <authorList>
            <person name="Stropko S.J."/>
            <person name="Pipes S.E."/>
            <person name="Newman J.D."/>
        </authorList>
    </citation>
    <scope>NUCLEOTIDE SEQUENCE [LARGE SCALE GENOMIC DNA]</scope>
    <source>
        <strain evidence="7 8">LMG 25512</strain>
    </source>
</reference>
<evidence type="ECO:0000256" key="1">
    <source>
        <dbReference type="ARBA" id="ARBA00004442"/>
    </source>
</evidence>
<dbReference type="InterPro" id="IPR006664">
    <property type="entry name" value="OMP_bac"/>
</dbReference>
<dbReference type="GO" id="GO:0009279">
    <property type="term" value="C:cell outer membrane"/>
    <property type="evidence" value="ECO:0007669"/>
    <property type="project" value="UniProtKB-SubCell"/>
</dbReference>
<dbReference type="InterPro" id="IPR006665">
    <property type="entry name" value="OmpA-like"/>
</dbReference>
<dbReference type="STRING" id="362418.IW19_02405"/>